<dbReference type="GO" id="GO:0072546">
    <property type="term" value="C:EMC complex"/>
    <property type="evidence" value="ECO:0007669"/>
    <property type="project" value="UniProtKB-UniRule"/>
</dbReference>
<evidence type="ECO:0000256" key="2">
    <source>
        <dbReference type="ARBA" id="ARBA00006109"/>
    </source>
</evidence>
<dbReference type="EMBL" id="GEDC01013969">
    <property type="protein sequence ID" value="JAS23329.1"/>
    <property type="molecule type" value="Transcribed_RNA"/>
</dbReference>
<name>A0A1B6DCB6_9HEMI</name>
<keyword evidence="9" id="KW-0732">Signal</keyword>
<comment type="subunit">
    <text evidence="3">Component of the ER membrane protein complex (EMC).</text>
</comment>
<keyword evidence="8" id="KW-0460">Magnesium</keyword>
<dbReference type="PANTHER" id="PTHR21181:SF7">
    <property type="entry name" value="ER MEMBRANE PROTEIN COMPLEX SUBUNIT 5"/>
    <property type="match status" value="1"/>
</dbReference>
<keyword evidence="7" id="KW-0472">Membrane</keyword>
<protein>
    <recommendedName>
        <fullName evidence="8">Membrane magnesium transporter</fullName>
    </recommendedName>
</protein>
<dbReference type="PANTHER" id="PTHR21181">
    <property type="match status" value="1"/>
</dbReference>
<evidence type="ECO:0000256" key="8">
    <source>
        <dbReference type="RuleBase" id="RU367002"/>
    </source>
</evidence>
<dbReference type="GO" id="GO:0022890">
    <property type="term" value="F:inorganic cation transmembrane transporter activity"/>
    <property type="evidence" value="ECO:0007669"/>
    <property type="project" value="TreeGrafter"/>
</dbReference>
<dbReference type="GO" id="GO:0000139">
    <property type="term" value="C:Golgi membrane"/>
    <property type="evidence" value="ECO:0007669"/>
    <property type="project" value="UniProtKB-SubCell"/>
</dbReference>
<keyword evidence="5 8" id="KW-0256">Endoplasmic reticulum</keyword>
<keyword evidence="8" id="KW-0813">Transport</keyword>
<proteinExistence type="inferred from homology"/>
<dbReference type="InterPro" id="IPR018937">
    <property type="entry name" value="MMgT"/>
</dbReference>
<evidence type="ECO:0000313" key="10">
    <source>
        <dbReference type="EMBL" id="JAS23329.1"/>
    </source>
</evidence>
<evidence type="ECO:0000256" key="4">
    <source>
        <dbReference type="ARBA" id="ARBA00022692"/>
    </source>
</evidence>
<comment type="subcellular location">
    <subcellularLocation>
        <location evidence="1">Endoplasmic reticulum membrane</location>
        <topology evidence="1">Multi-pass membrane protein</topology>
    </subcellularLocation>
    <subcellularLocation>
        <location evidence="8">Golgi apparatus membrane</location>
        <topology evidence="8">Multi-pass membrane protein</topology>
    </subcellularLocation>
    <subcellularLocation>
        <location evidence="8">Early endosome membrane</location>
        <topology evidence="8">Multi-pass membrane protein</topology>
    </subcellularLocation>
</comment>
<evidence type="ECO:0000256" key="9">
    <source>
        <dbReference type="SAM" id="SignalP"/>
    </source>
</evidence>
<keyword evidence="4" id="KW-0812">Transmembrane</keyword>
<comment type="similarity">
    <text evidence="2 8">Belongs to the membrane magnesium transporter (TC 1.A.67) family.</text>
</comment>
<evidence type="ECO:0000256" key="3">
    <source>
        <dbReference type="ARBA" id="ARBA00011276"/>
    </source>
</evidence>
<accession>A0A1B6DCB6</accession>
<feature type="chain" id="PRO_5008581273" description="Membrane magnesium transporter" evidence="9">
    <location>
        <begin position="24"/>
        <end position="127"/>
    </location>
</feature>
<dbReference type="GO" id="GO:0005886">
    <property type="term" value="C:plasma membrane"/>
    <property type="evidence" value="ECO:0007669"/>
    <property type="project" value="TreeGrafter"/>
</dbReference>
<evidence type="ECO:0000256" key="5">
    <source>
        <dbReference type="ARBA" id="ARBA00022824"/>
    </source>
</evidence>
<evidence type="ECO:0000256" key="1">
    <source>
        <dbReference type="ARBA" id="ARBA00004477"/>
    </source>
</evidence>
<evidence type="ECO:0000256" key="7">
    <source>
        <dbReference type="ARBA" id="ARBA00023136"/>
    </source>
</evidence>
<feature type="signal peptide" evidence="9">
    <location>
        <begin position="1"/>
        <end position="23"/>
    </location>
</feature>
<dbReference type="Pfam" id="PF10270">
    <property type="entry name" value="MMgT"/>
    <property type="match status" value="1"/>
</dbReference>
<gene>
    <name evidence="10" type="ORF">g.6815</name>
</gene>
<keyword evidence="8" id="KW-0333">Golgi apparatus</keyword>
<dbReference type="AlphaFoldDB" id="A0A1B6DCB6"/>
<evidence type="ECO:0000256" key="6">
    <source>
        <dbReference type="ARBA" id="ARBA00022989"/>
    </source>
</evidence>
<dbReference type="GO" id="GO:0031901">
    <property type="term" value="C:early endosome membrane"/>
    <property type="evidence" value="ECO:0007669"/>
    <property type="project" value="UniProtKB-SubCell"/>
</dbReference>
<sequence>MSSISYKLLTCVGLISLLHSAYSAAQHRSYLRITEQEFTSLPFDILCQGIISLFITMYGVMGTAGEFKEIRATVELESKSWETLRNHPSFYIFAHRGRALSPDYVIPLSSQKSSLCYEPNISLYPKE</sequence>
<keyword evidence="6" id="KW-1133">Transmembrane helix</keyword>
<organism evidence="10">
    <name type="scientific">Clastoptera arizonana</name>
    <name type="common">Arizona spittle bug</name>
    <dbReference type="NCBI Taxonomy" id="38151"/>
    <lineage>
        <taxon>Eukaryota</taxon>
        <taxon>Metazoa</taxon>
        <taxon>Ecdysozoa</taxon>
        <taxon>Arthropoda</taxon>
        <taxon>Hexapoda</taxon>
        <taxon>Insecta</taxon>
        <taxon>Pterygota</taxon>
        <taxon>Neoptera</taxon>
        <taxon>Paraneoptera</taxon>
        <taxon>Hemiptera</taxon>
        <taxon>Auchenorrhyncha</taxon>
        <taxon>Cercopoidea</taxon>
        <taxon>Clastopteridae</taxon>
        <taxon>Clastoptera</taxon>
    </lineage>
</organism>
<keyword evidence="8" id="KW-0967">Endosome</keyword>
<comment type="function">
    <text evidence="8">Part of the endoplasmic reticulum membrane protein complex (EMC) that enables the energy-independent insertion into endoplasmic reticulum membranes of newly synthesized membrane proteins. May be involved in Mg(2+) transport.</text>
</comment>
<reference evidence="10" key="1">
    <citation type="submission" date="2015-12" db="EMBL/GenBank/DDBJ databases">
        <title>De novo transcriptome assembly of four potential Pierce s Disease insect vectors from Arizona vineyards.</title>
        <authorList>
            <person name="Tassone E.E."/>
        </authorList>
    </citation>
    <scope>NUCLEOTIDE SEQUENCE</scope>
</reference>